<protein>
    <submittedName>
        <fullName evidence="1">Uncharacterized protein</fullName>
    </submittedName>
</protein>
<keyword evidence="2" id="KW-1185">Reference proteome</keyword>
<name>A0A1G8VB89_9EURY</name>
<evidence type="ECO:0000313" key="2">
    <source>
        <dbReference type="Proteomes" id="UP000198856"/>
    </source>
</evidence>
<evidence type="ECO:0000313" key="1">
    <source>
        <dbReference type="EMBL" id="SDJ63117.1"/>
    </source>
</evidence>
<reference evidence="1 2" key="1">
    <citation type="submission" date="2016-10" db="EMBL/GenBank/DDBJ databases">
        <authorList>
            <person name="de Groot N.N."/>
        </authorList>
    </citation>
    <scope>NUCLEOTIDE SEQUENCE [LARGE SCALE GENOMIC DNA]</scope>
    <source>
        <strain evidence="1 2">IBRC-M10015</strain>
    </source>
</reference>
<dbReference type="EMBL" id="FNFC01000006">
    <property type="protein sequence ID" value="SDJ63117.1"/>
    <property type="molecule type" value="Genomic_DNA"/>
</dbReference>
<gene>
    <name evidence="1" type="ORF">SAMN05216226_106106</name>
</gene>
<sequence>MTFGKLCIQIARLMPYRGHRRIILSVNLGKVWRCIYAVFDCLNISVCIVDGTTGEVPVRIRTHIVDDTAVGAFFWQCRPDSGLLCLREGAFYRGFEVVKIVPLSSSEFIAYRIFASCFQGVQGTVPNSVPYVRVLRVVVRVDTARDVLRAGPEPAVRGPVQRQLPRGRLVAETPAFVFGLFE</sequence>
<proteinExistence type="predicted"/>
<organism evidence="1 2">
    <name type="scientific">Halovenus aranensis</name>
    <dbReference type="NCBI Taxonomy" id="890420"/>
    <lineage>
        <taxon>Archaea</taxon>
        <taxon>Methanobacteriati</taxon>
        <taxon>Methanobacteriota</taxon>
        <taxon>Stenosarchaea group</taxon>
        <taxon>Halobacteria</taxon>
        <taxon>Halobacteriales</taxon>
        <taxon>Haloarculaceae</taxon>
        <taxon>Halovenus</taxon>
    </lineage>
</organism>
<dbReference type="Proteomes" id="UP000198856">
    <property type="component" value="Unassembled WGS sequence"/>
</dbReference>
<accession>A0A1G8VB89</accession>
<dbReference type="AlphaFoldDB" id="A0A1G8VB89"/>
<dbReference type="STRING" id="890420.SAMN05216226_106106"/>